<protein>
    <submittedName>
        <fullName evidence="1">Uncharacterized protein</fullName>
    </submittedName>
</protein>
<dbReference type="AlphaFoldDB" id="A0A6C0H5J1"/>
<reference evidence="1" key="1">
    <citation type="journal article" date="2020" name="Nature">
        <title>Giant virus diversity and host interactions through global metagenomics.</title>
        <authorList>
            <person name="Schulz F."/>
            <person name="Roux S."/>
            <person name="Paez-Espino D."/>
            <person name="Jungbluth S."/>
            <person name="Walsh D.A."/>
            <person name="Denef V.J."/>
            <person name="McMahon K.D."/>
            <person name="Konstantinidis K.T."/>
            <person name="Eloe-Fadrosh E.A."/>
            <person name="Kyrpides N.C."/>
            <person name="Woyke T."/>
        </authorList>
    </citation>
    <scope>NUCLEOTIDE SEQUENCE</scope>
    <source>
        <strain evidence="1">GVMAG-M-3300023179-63</strain>
    </source>
</reference>
<evidence type="ECO:0000313" key="1">
    <source>
        <dbReference type="EMBL" id="QHT75283.1"/>
    </source>
</evidence>
<proteinExistence type="predicted"/>
<name>A0A6C0H5J1_9ZZZZ</name>
<organism evidence="1">
    <name type="scientific">viral metagenome</name>
    <dbReference type="NCBI Taxonomy" id="1070528"/>
    <lineage>
        <taxon>unclassified sequences</taxon>
        <taxon>metagenomes</taxon>
        <taxon>organismal metagenomes</taxon>
    </lineage>
</organism>
<dbReference type="EMBL" id="MN739866">
    <property type="protein sequence ID" value="QHT75283.1"/>
    <property type="molecule type" value="Genomic_DNA"/>
</dbReference>
<accession>A0A6C0H5J1</accession>
<sequence length="266" mass="31815">MDFQIIYAKNAMHLGDCIYSLIFLYNIHDYLKKNNIKIYFYCINENYYQIADFNTLDNVKIFTINNLPNNEMIFDLWIGSSDYDYNWYNAIVEPTIAYDKFFCKYYNNILTKMNIPVKIEKFIYKDNDLITRCRTINLLTNNYYDKIDFLINNAQPCSDQFEYDLNEFNNFITKLSNKFIVVTTQKVNNIKCTRDFNLTAKDIAAISINIKNFIAIESGVFAGLYNEYLVDKSDRIIFNLSKYNYHFCSFKNFYYKKNLSELKFLI</sequence>